<dbReference type="EMBL" id="AE015928">
    <property type="protein sequence ID" value="AAO75163.1"/>
    <property type="molecule type" value="Genomic_DNA"/>
</dbReference>
<dbReference type="GO" id="GO:0005886">
    <property type="term" value="C:plasma membrane"/>
    <property type="evidence" value="ECO:0000318"/>
    <property type="project" value="GO_Central"/>
</dbReference>
<dbReference type="DNASU" id="1075052"/>
<dbReference type="Pfam" id="PF00953">
    <property type="entry name" value="Glycos_transf_4"/>
    <property type="match status" value="1"/>
</dbReference>
<dbReference type="GeneID" id="60926019"/>
<dbReference type="CDD" id="cd06854">
    <property type="entry name" value="GT_WbpL_WbcO_like"/>
    <property type="match status" value="1"/>
</dbReference>
<dbReference type="GO" id="GO:0044038">
    <property type="term" value="P:cell wall macromolecule biosynthetic process"/>
    <property type="evidence" value="ECO:0000318"/>
    <property type="project" value="GO_Central"/>
</dbReference>
<dbReference type="GO" id="GO:0016780">
    <property type="term" value="F:phosphotransferase activity, for other substituted phosphate groups"/>
    <property type="evidence" value="ECO:0000318"/>
    <property type="project" value="GO_Central"/>
</dbReference>
<dbReference type="RefSeq" id="WP_009039951.1">
    <property type="nucleotide sequence ID" value="NC_004663.1"/>
</dbReference>
<feature type="transmembrane region" description="Helical" evidence="8">
    <location>
        <begin position="290"/>
        <end position="307"/>
    </location>
</feature>
<dbReference type="PANTHER" id="PTHR22926">
    <property type="entry name" value="PHOSPHO-N-ACETYLMURAMOYL-PENTAPEPTIDE-TRANSFERASE"/>
    <property type="match status" value="1"/>
</dbReference>
<feature type="transmembrane region" description="Helical" evidence="8">
    <location>
        <begin position="219"/>
        <end position="240"/>
    </location>
</feature>
<dbReference type="eggNOG" id="COG0472">
    <property type="taxonomic scope" value="Bacteria"/>
</dbReference>
<dbReference type="KEGG" id="bth:BT_0056"/>
<dbReference type="EnsemblBacteria" id="AAO75163">
    <property type="protein sequence ID" value="AAO75163"/>
    <property type="gene ID" value="BT_0056"/>
</dbReference>
<evidence type="ECO:0000256" key="3">
    <source>
        <dbReference type="ARBA" id="ARBA00022679"/>
    </source>
</evidence>
<dbReference type="AlphaFoldDB" id="Q8ABQ4"/>
<dbReference type="GO" id="GO:0046872">
    <property type="term" value="F:metal ion binding"/>
    <property type="evidence" value="ECO:0007669"/>
    <property type="project" value="UniProtKB-KW"/>
</dbReference>
<comment type="subcellular location">
    <subcellularLocation>
        <location evidence="1">Cell membrane</location>
        <topology evidence="1">Multi-pass membrane protein</topology>
    </subcellularLocation>
</comment>
<gene>
    <name evidence="9" type="ordered locus">BT_0056</name>
</gene>
<dbReference type="STRING" id="226186.BT_0056"/>
<keyword evidence="6 8" id="KW-0472">Membrane</keyword>
<comment type="cofactor">
    <cofactor evidence="7">
        <name>Mg(2+)</name>
        <dbReference type="ChEBI" id="CHEBI:18420"/>
    </cofactor>
</comment>
<evidence type="ECO:0000256" key="6">
    <source>
        <dbReference type="ARBA" id="ARBA00023136"/>
    </source>
</evidence>
<dbReference type="PANTHER" id="PTHR22926:SF3">
    <property type="entry name" value="UNDECAPRENYL-PHOSPHATE ALPHA-N-ACETYLGLUCOSAMINYL 1-PHOSPHATE TRANSFERASE"/>
    <property type="match status" value="1"/>
</dbReference>
<organism evidence="9 10">
    <name type="scientific">Bacteroides thetaiotaomicron (strain ATCC 29148 / DSM 2079 / JCM 5827 / CCUG 10774 / NCTC 10582 / VPI-5482 / E50)</name>
    <dbReference type="NCBI Taxonomy" id="226186"/>
    <lineage>
        <taxon>Bacteria</taxon>
        <taxon>Pseudomonadati</taxon>
        <taxon>Bacteroidota</taxon>
        <taxon>Bacteroidia</taxon>
        <taxon>Bacteroidales</taxon>
        <taxon>Bacteroidaceae</taxon>
        <taxon>Bacteroides</taxon>
    </lineage>
</organism>
<evidence type="ECO:0000313" key="9">
    <source>
        <dbReference type="EMBL" id="AAO75163.1"/>
    </source>
</evidence>
<evidence type="ECO:0000256" key="4">
    <source>
        <dbReference type="ARBA" id="ARBA00022692"/>
    </source>
</evidence>
<reference evidence="9 10" key="2">
    <citation type="journal article" date="2009" name="Proc. Natl. Acad. Sci. U.S.A.">
        <title>Characterizing a model human gut microbiota composed of members of its two dominant bacterial phyla.</title>
        <authorList>
            <person name="Mahowald M.A."/>
            <person name="Rey F.E."/>
            <person name="Seedorf H."/>
            <person name="Turnbaugh P.J."/>
            <person name="Fulton R.S."/>
            <person name="Wollam A."/>
            <person name="Shah N."/>
            <person name="Wang C."/>
            <person name="Magrini V."/>
            <person name="Wilson R.K."/>
            <person name="Cantarel B.L."/>
            <person name="Coutinho P.M."/>
            <person name="Henrissat B."/>
            <person name="Crock L.W."/>
            <person name="Russell A."/>
            <person name="Verberkmoes N.C."/>
            <person name="Hettich R.L."/>
            <person name="Gordon J.I."/>
        </authorList>
    </citation>
    <scope>NUCLEOTIDE SEQUENCE [LARGE SCALE GENOMIC DNA]</scope>
    <source>
        <strain evidence="10">ATCC 29148 / DSM 2079 / JCM 5827 / CCUG 10774 / NCTC 10582 / VPI-5482 / E50</strain>
    </source>
</reference>
<feature type="transmembrane region" description="Helical" evidence="8">
    <location>
        <begin position="261"/>
        <end position="284"/>
    </location>
</feature>
<feature type="transmembrane region" description="Helical" evidence="8">
    <location>
        <begin position="65"/>
        <end position="81"/>
    </location>
</feature>
<feature type="transmembrane region" description="Helical" evidence="8">
    <location>
        <begin position="190"/>
        <end position="213"/>
    </location>
</feature>
<evidence type="ECO:0000256" key="1">
    <source>
        <dbReference type="ARBA" id="ARBA00004651"/>
    </source>
</evidence>
<evidence type="ECO:0000256" key="7">
    <source>
        <dbReference type="PIRSR" id="PIRSR600715-1"/>
    </source>
</evidence>
<dbReference type="GO" id="GO:0071555">
    <property type="term" value="P:cell wall organization"/>
    <property type="evidence" value="ECO:0000318"/>
    <property type="project" value="GO_Central"/>
</dbReference>
<dbReference type="OrthoDB" id="9783652at2"/>
<evidence type="ECO:0000256" key="5">
    <source>
        <dbReference type="ARBA" id="ARBA00022989"/>
    </source>
</evidence>
<dbReference type="InParanoid" id="Q8ABQ4"/>
<dbReference type="PaxDb" id="226186-BT_0056"/>
<dbReference type="HOGENOM" id="CLU_023982_3_0_10"/>
<keyword evidence="7" id="KW-0460">Magnesium</keyword>
<feature type="binding site" evidence="7">
    <location>
        <position position="193"/>
    </location>
    <ligand>
        <name>Mg(2+)</name>
        <dbReference type="ChEBI" id="CHEBI:18420"/>
    </ligand>
</feature>
<sequence length="340" mass="38754">MFIERLVALLLLFAGEFAYLRIADRFNIIDRPNQRSSHKKNVLRGGGIIFLLGVWMYAFLNTTGYPLFIGGMTLIASVAFIDDVCSLSPRFRFFVQFVAMFLLLQEAGMLVENKVWFLLPTMILGVCIINAYNFMDGINGMTGAFSLMVLFTFWLLNREMAFIDATLIELLMISALVFCFFNFRNQAICFAGDVGSVGMAYCVIFILLKLVLFTGNVTYLLFLVVYGIDTVLTIFHRLLLHENLLQPHRKHLFQLLANEGGHSHVTVSITYVLLQLAISLGYIYLPIDKWLYSVIVTIGLVTAYLIIERKLYPKHKEYLKSLSCAVMDEGYSEKCLRNEN</sequence>
<protein>
    <submittedName>
        <fullName evidence="9">Glycosyltransferase</fullName>
    </submittedName>
</protein>
<keyword evidence="4 8" id="KW-0812">Transmembrane</keyword>
<dbReference type="InterPro" id="IPR000715">
    <property type="entry name" value="Glycosyl_transferase_4"/>
</dbReference>
<dbReference type="PATRIC" id="fig|226186.12.peg.54"/>
<feature type="transmembrane region" description="Helical" evidence="8">
    <location>
        <begin position="139"/>
        <end position="156"/>
    </location>
</feature>
<keyword evidence="5 8" id="KW-1133">Transmembrane helix</keyword>
<evidence type="ECO:0000313" key="10">
    <source>
        <dbReference type="Proteomes" id="UP000001414"/>
    </source>
</evidence>
<proteinExistence type="predicted"/>
<feature type="transmembrane region" description="Helical" evidence="8">
    <location>
        <begin position="93"/>
        <end position="109"/>
    </location>
</feature>
<feature type="binding site" evidence="7">
    <location>
        <position position="133"/>
    </location>
    <ligand>
        <name>Mg(2+)</name>
        <dbReference type="ChEBI" id="CHEBI:18420"/>
    </ligand>
</feature>
<keyword evidence="2" id="KW-1003">Cell membrane</keyword>
<accession>Q8ABQ4</accession>
<keyword evidence="10" id="KW-1185">Reference proteome</keyword>
<dbReference type="Proteomes" id="UP000001414">
    <property type="component" value="Chromosome"/>
</dbReference>
<evidence type="ECO:0000256" key="8">
    <source>
        <dbReference type="SAM" id="Phobius"/>
    </source>
</evidence>
<reference evidence="9 10" key="1">
    <citation type="journal article" date="2003" name="Science">
        <title>A genomic view of the human-Bacteroides thetaiotaomicron symbiosis.</title>
        <authorList>
            <person name="Xu J."/>
            <person name="Bjursell M.K."/>
            <person name="Himrod J."/>
            <person name="Deng S."/>
            <person name="Carmichael L.K."/>
            <person name="Chiang H.C."/>
            <person name="Hooper L.V."/>
            <person name="Gordon J.I."/>
        </authorList>
    </citation>
    <scope>NUCLEOTIDE SEQUENCE [LARGE SCALE GENOMIC DNA]</scope>
    <source>
        <strain evidence="10">ATCC 29148 / DSM 2079 / JCM 5827 / CCUG 10774 / NCTC 10582 / VPI-5482 / E50</strain>
    </source>
</reference>
<feature type="transmembrane region" description="Helical" evidence="8">
    <location>
        <begin position="115"/>
        <end position="132"/>
    </location>
</feature>
<name>Q8ABQ4_BACTN</name>
<feature type="transmembrane region" description="Helical" evidence="8">
    <location>
        <begin position="42"/>
        <end position="59"/>
    </location>
</feature>
<keyword evidence="7" id="KW-0479">Metal-binding</keyword>
<feature type="transmembrane region" description="Helical" evidence="8">
    <location>
        <begin position="162"/>
        <end position="183"/>
    </location>
</feature>
<feature type="transmembrane region" description="Helical" evidence="8">
    <location>
        <begin position="6"/>
        <end position="22"/>
    </location>
</feature>
<keyword evidence="3" id="KW-0808">Transferase</keyword>
<dbReference type="GO" id="GO:0009103">
    <property type="term" value="P:lipopolysaccharide biosynthetic process"/>
    <property type="evidence" value="ECO:0000318"/>
    <property type="project" value="GO_Central"/>
</dbReference>
<evidence type="ECO:0000256" key="2">
    <source>
        <dbReference type="ARBA" id="ARBA00022475"/>
    </source>
</evidence>